<dbReference type="Proteomes" id="UP000594480">
    <property type="component" value="Chromosome"/>
</dbReference>
<name>A0A7S8RGU9_9MICO</name>
<proteinExistence type="predicted"/>
<keyword evidence="3" id="KW-1185">Reference proteome</keyword>
<sequence length="388" mass="40286">METHTRASPTRSSLAPDAAPTEDTSDGHGHIATAAEVEEPPLALISVDGDGNVGMLDLLSEEATDLGSVEKPRALATDGRYAFVSTTDGVQIVDSARWSWNHGDHFHYYLGAPQISGTVPGSGPVTVTWGMLATAGSTAMHFEGSGEAVLLDNRALGEGEIVERFRVDAAAGAVVVPLGEGAIISDGDTLAAYDSTGTKTGLSAVCTEPAGAITTVVGLVIGCAEGAVLVGGDDETAEFTLIAYPDDLEAPRVREFDARKGRPTVAGLTGSSGFWLLDTREKSWTYVATEDTPVRVSAVDDKDGHVVTLDADGRVRVYAAATGEEMAVTDTLVDQPGEGTALAVDGQRAYVNDAVAGVVYEIDYADGARVARSLDTSTLPLYIAEVGR</sequence>
<dbReference type="EMBL" id="CP064760">
    <property type="protein sequence ID" value="QPE03636.1"/>
    <property type="molecule type" value="Genomic_DNA"/>
</dbReference>
<evidence type="ECO:0000313" key="2">
    <source>
        <dbReference type="EMBL" id="QPE03636.1"/>
    </source>
</evidence>
<organism evidence="2 3">
    <name type="scientific">Microbacterium schleiferi</name>
    <dbReference type="NCBI Taxonomy" id="69362"/>
    <lineage>
        <taxon>Bacteria</taxon>
        <taxon>Bacillati</taxon>
        <taxon>Actinomycetota</taxon>
        <taxon>Actinomycetes</taxon>
        <taxon>Micrococcales</taxon>
        <taxon>Microbacteriaceae</taxon>
        <taxon>Microbacterium</taxon>
    </lineage>
</organism>
<accession>A0A7S8RGU9</accession>
<feature type="compositionally biased region" description="Polar residues" evidence="1">
    <location>
        <begin position="1"/>
        <end position="13"/>
    </location>
</feature>
<dbReference type="InterPro" id="IPR015943">
    <property type="entry name" value="WD40/YVTN_repeat-like_dom_sf"/>
</dbReference>
<feature type="region of interest" description="Disordered" evidence="1">
    <location>
        <begin position="1"/>
        <end position="28"/>
    </location>
</feature>
<evidence type="ECO:0000313" key="3">
    <source>
        <dbReference type="Proteomes" id="UP000594480"/>
    </source>
</evidence>
<dbReference type="Gene3D" id="2.130.10.10">
    <property type="entry name" value="YVTN repeat-like/Quinoprotein amine dehydrogenase"/>
    <property type="match status" value="1"/>
</dbReference>
<dbReference type="InterPro" id="IPR011047">
    <property type="entry name" value="Quinoprotein_ADH-like_sf"/>
</dbReference>
<gene>
    <name evidence="2" type="ORF">IT882_09910</name>
</gene>
<evidence type="ECO:0000256" key="1">
    <source>
        <dbReference type="SAM" id="MobiDB-lite"/>
    </source>
</evidence>
<dbReference type="RefSeq" id="WP_195691738.1">
    <property type="nucleotide sequence ID" value="NZ_CP064760.1"/>
</dbReference>
<dbReference type="KEGG" id="msf:IT882_09910"/>
<dbReference type="AlphaFoldDB" id="A0A7S8RGU9"/>
<protein>
    <submittedName>
        <fullName evidence="2">ABC transporter</fullName>
    </submittedName>
</protein>
<dbReference type="SUPFAM" id="SSF50998">
    <property type="entry name" value="Quinoprotein alcohol dehydrogenase-like"/>
    <property type="match status" value="1"/>
</dbReference>
<reference evidence="2 3" key="1">
    <citation type="submission" date="2020-11" db="EMBL/GenBank/DDBJ databases">
        <title>Amino acid is mineralized and recycled by bacteria in oceanic microbiome.</title>
        <authorList>
            <person name="Zheng L.Y."/>
        </authorList>
    </citation>
    <scope>NUCLEOTIDE SEQUENCE [LARGE SCALE GENOMIC DNA]</scope>
    <source>
        <strain evidence="2 3">A32-1</strain>
    </source>
</reference>